<dbReference type="PANTHER" id="PTHR41313:SF1">
    <property type="entry name" value="DNA METHYLASE ADENINE-SPECIFIC DOMAIN-CONTAINING PROTEIN"/>
    <property type="match status" value="1"/>
</dbReference>
<comment type="caution">
    <text evidence="2">The sequence shown here is derived from an EMBL/GenBank/DDBJ whole genome shotgun (WGS) entry which is preliminary data.</text>
</comment>
<feature type="domain" description="DNA methylase adenine-specific" evidence="1">
    <location>
        <begin position="83"/>
        <end position="323"/>
    </location>
</feature>
<dbReference type="InterPro" id="IPR003356">
    <property type="entry name" value="DNA_methylase_A-5"/>
</dbReference>
<dbReference type="Gene3D" id="1.10.150.470">
    <property type="match status" value="1"/>
</dbReference>
<dbReference type="RefSeq" id="WP_253359309.1">
    <property type="nucleotide sequence ID" value="NZ_JAIULA010000004.1"/>
</dbReference>
<reference evidence="2 3" key="1">
    <citation type="journal article" date="2023" name="Int. J. Syst. Evol. Microbiol.">
        <title>Ligilactobacillus ubinensis sp. nov., a novel species isolated from the wild ferment of a durian fruit (Durio zibethinus).</title>
        <authorList>
            <person name="Heng Y.C."/>
            <person name="Menon N."/>
            <person name="Chen B."/>
            <person name="Loo B.Z.L."/>
            <person name="Wong G.W.J."/>
            <person name="Lim A.C.H."/>
            <person name="Silvaraju S."/>
            <person name="Kittelmann S."/>
        </authorList>
    </citation>
    <scope>NUCLEOTIDE SEQUENCE [LARGE SCALE GENOMIC DNA]</scope>
    <source>
        <strain evidence="2 3">WILCCON 0076</strain>
    </source>
</reference>
<dbReference type="GO" id="GO:0032259">
    <property type="term" value="P:methylation"/>
    <property type="evidence" value="ECO:0007669"/>
    <property type="project" value="UniProtKB-KW"/>
</dbReference>
<protein>
    <submittedName>
        <fullName evidence="2">Class I SAM-dependent methyltransferase</fullName>
    </submittedName>
</protein>
<proteinExistence type="predicted"/>
<dbReference type="Gene3D" id="3.40.50.150">
    <property type="entry name" value="Vaccinia Virus protein VP39"/>
    <property type="match status" value="1"/>
</dbReference>
<name>A0A9X2FHL7_9LACO</name>
<dbReference type="PANTHER" id="PTHR41313">
    <property type="entry name" value="ADENINE-SPECIFIC METHYLTRANSFERASE"/>
    <property type="match status" value="1"/>
</dbReference>
<evidence type="ECO:0000313" key="2">
    <source>
        <dbReference type="EMBL" id="MCP0886267.1"/>
    </source>
</evidence>
<dbReference type="PIRSF" id="PIRSF026567">
    <property type="entry name" value="Adenine_mtase_bact_prd"/>
    <property type="match status" value="1"/>
</dbReference>
<dbReference type="InterPro" id="IPR029063">
    <property type="entry name" value="SAM-dependent_MTases_sf"/>
</dbReference>
<keyword evidence="3" id="KW-1185">Reference proteome</keyword>
<dbReference type="AlphaFoldDB" id="A0A9X2FHL7"/>
<accession>A0A9X2FHL7</accession>
<organism evidence="2 3">
    <name type="scientific">Ligilactobacillus ubinensis</name>
    <dbReference type="NCBI Taxonomy" id="2876789"/>
    <lineage>
        <taxon>Bacteria</taxon>
        <taxon>Bacillati</taxon>
        <taxon>Bacillota</taxon>
        <taxon>Bacilli</taxon>
        <taxon>Lactobacillales</taxon>
        <taxon>Lactobacillaceae</taxon>
        <taxon>Ligilactobacillus</taxon>
    </lineage>
</organism>
<gene>
    <name evidence="2" type="ORF">LB941_02810</name>
</gene>
<dbReference type="InterPro" id="IPR052933">
    <property type="entry name" value="DNA_Protect_Modify"/>
</dbReference>
<dbReference type="InterPro" id="IPR016843">
    <property type="entry name" value="S-AdoMet-dep_Ade-MeTrfase_prd"/>
</dbReference>
<dbReference type="SUPFAM" id="SSF53335">
    <property type="entry name" value="S-adenosyl-L-methionine-dependent methyltransferases"/>
    <property type="match status" value="1"/>
</dbReference>
<dbReference type="GO" id="GO:0003677">
    <property type="term" value="F:DNA binding"/>
    <property type="evidence" value="ECO:0007669"/>
    <property type="project" value="InterPro"/>
</dbReference>
<sequence>MESMKNIVERFQKLSQIVKILQKDLDISYMDALIETIDNINSGEIHVEEGLPHKEVRRELEKKYAEANFNGLSNEEKRKVFQYLILQAYKKEMFQANHLMTPDTVAIFMYSILDKVLLRKKENTLLDITVGTGNLLCFVMDKLQKSGTKVQAFGIDNDDSLIALAGLNVELEKLQVELFHQDALDGLVIPQVDTVISDLPVGYYPIDEKVKEFKTRAATGHSYVHHLLIEQAINQLKDGGIGIFLVPQNLFETEESKKLLEYIQSDAYLQGMLGIPLELFKNKKDQKSILILQKKGGSAKQADQILLGNFPSIFDKKALEKFRDELDSWSERNFRKQN</sequence>
<dbReference type="EMBL" id="JAIULA010000004">
    <property type="protein sequence ID" value="MCP0886267.1"/>
    <property type="molecule type" value="Genomic_DNA"/>
</dbReference>
<dbReference type="Proteomes" id="UP001139006">
    <property type="component" value="Unassembled WGS sequence"/>
</dbReference>
<evidence type="ECO:0000313" key="3">
    <source>
        <dbReference type="Proteomes" id="UP001139006"/>
    </source>
</evidence>
<dbReference type="CDD" id="cd02440">
    <property type="entry name" value="AdoMet_MTases"/>
    <property type="match status" value="1"/>
</dbReference>
<evidence type="ECO:0000259" key="1">
    <source>
        <dbReference type="Pfam" id="PF02384"/>
    </source>
</evidence>
<dbReference type="GO" id="GO:0008170">
    <property type="term" value="F:N-methyltransferase activity"/>
    <property type="evidence" value="ECO:0007669"/>
    <property type="project" value="InterPro"/>
</dbReference>
<dbReference type="Pfam" id="PF02384">
    <property type="entry name" value="N6_Mtase"/>
    <property type="match status" value="1"/>
</dbReference>
<keyword evidence="2" id="KW-0808">Transferase</keyword>
<keyword evidence="2" id="KW-0489">Methyltransferase</keyword>